<accession>A0AAF0UST8</accession>
<proteinExistence type="predicted"/>
<gene>
    <name evidence="1" type="ORF">MTR67_045162</name>
</gene>
<dbReference type="Proteomes" id="UP001234989">
    <property type="component" value="Chromosome 10"/>
</dbReference>
<dbReference type="EMBL" id="CP133621">
    <property type="protein sequence ID" value="WMV51777.1"/>
    <property type="molecule type" value="Genomic_DNA"/>
</dbReference>
<organism evidence="1 2">
    <name type="scientific">Solanum verrucosum</name>
    <dbReference type="NCBI Taxonomy" id="315347"/>
    <lineage>
        <taxon>Eukaryota</taxon>
        <taxon>Viridiplantae</taxon>
        <taxon>Streptophyta</taxon>
        <taxon>Embryophyta</taxon>
        <taxon>Tracheophyta</taxon>
        <taxon>Spermatophyta</taxon>
        <taxon>Magnoliopsida</taxon>
        <taxon>eudicotyledons</taxon>
        <taxon>Gunneridae</taxon>
        <taxon>Pentapetalae</taxon>
        <taxon>asterids</taxon>
        <taxon>lamiids</taxon>
        <taxon>Solanales</taxon>
        <taxon>Solanaceae</taxon>
        <taxon>Solanoideae</taxon>
        <taxon>Solaneae</taxon>
        <taxon>Solanum</taxon>
    </lineage>
</organism>
<reference evidence="1" key="1">
    <citation type="submission" date="2023-08" db="EMBL/GenBank/DDBJ databases">
        <title>A de novo genome assembly of Solanum verrucosum Schlechtendal, a Mexican diploid species geographically isolated from the other diploid A-genome species in potato relatives.</title>
        <authorList>
            <person name="Hosaka K."/>
        </authorList>
    </citation>
    <scope>NUCLEOTIDE SEQUENCE</scope>
    <source>
        <tissue evidence="1">Young leaves</tissue>
    </source>
</reference>
<evidence type="ECO:0000313" key="2">
    <source>
        <dbReference type="Proteomes" id="UP001234989"/>
    </source>
</evidence>
<name>A0AAF0UST8_SOLVR</name>
<sequence length="67" mass="7439">MLLDVLMISSQVQGPGPLQSMNTHPVVKMLYCCNNYPCQGVGESAEYFTNQKRRGRGFTPLSKEVST</sequence>
<evidence type="ECO:0000313" key="1">
    <source>
        <dbReference type="EMBL" id="WMV51777.1"/>
    </source>
</evidence>
<dbReference type="AlphaFoldDB" id="A0AAF0UST8"/>
<protein>
    <submittedName>
        <fullName evidence="1">Uncharacterized protein</fullName>
    </submittedName>
</protein>
<keyword evidence="2" id="KW-1185">Reference proteome</keyword>